<dbReference type="Pfam" id="PF03787">
    <property type="entry name" value="RAMPs"/>
    <property type="match status" value="1"/>
</dbReference>
<name>A0A0B0EIR9_9BACT</name>
<dbReference type="PANTHER" id="PTHR35579:SF6">
    <property type="entry name" value="DUF324 DOMAIN-CONTAINING PROTEIN"/>
    <property type="match status" value="1"/>
</dbReference>
<dbReference type="InterPro" id="IPR005537">
    <property type="entry name" value="RAMP_III_fam"/>
</dbReference>
<organism evidence="3 4">
    <name type="scientific">Candidatus Scalindua brodae</name>
    <dbReference type="NCBI Taxonomy" id="237368"/>
    <lineage>
        <taxon>Bacteria</taxon>
        <taxon>Pseudomonadati</taxon>
        <taxon>Planctomycetota</taxon>
        <taxon>Candidatus Brocadiia</taxon>
        <taxon>Candidatus Brocadiales</taxon>
        <taxon>Candidatus Scalinduaceae</taxon>
        <taxon>Candidatus Scalindua</taxon>
    </lineage>
</organism>
<keyword evidence="1" id="KW-0051">Antiviral defense</keyword>
<gene>
    <name evidence="3" type="ORF">SCABRO_01769</name>
</gene>
<evidence type="ECO:0000256" key="1">
    <source>
        <dbReference type="ARBA" id="ARBA00023118"/>
    </source>
</evidence>
<comment type="caution">
    <text evidence="3">The sequence shown here is derived from an EMBL/GenBank/DDBJ whole genome shotgun (WGS) entry which is preliminary data.</text>
</comment>
<dbReference type="PANTHER" id="PTHR35579">
    <property type="entry name" value="CRISPR SYSTEM CMS ENDORIBONUCLEASE CSM3"/>
    <property type="match status" value="1"/>
</dbReference>
<dbReference type="CDD" id="cd09726">
    <property type="entry name" value="RAMP_I_III"/>
    <property type="match status" value="1"/>
</dbReference>
<dbReference type="AlphaFoldDB" id="A0A0B0EIR9"/>
<dbReference type="Proteomes" id="UP000030652">
    <property type="component" value="Unassembled WGS sequence"/>
</dbReference>
<sequence>MNTFDKLNNRYIFTGTITLSEAMHIGSGEGDEWSDSAFVKSKEKFYIPGSSLRGAFRSTVERIVASLGGYTCLLSKSEEQIA</sequence>
<feature type="domain" description="CRISPR type III-associated protein" evidence="2">
    <location>
        <begin position="18"/>
        <end position="77"/>
    </location>
</feature>
<dbReference type="InterPro" id="IPR052216">
    <property type="entry name" value="CRISPR_Csm3_endoribonuclease"/>
</dbReference>
<dbReference type="EMBL" id="JRYO01000126">
    <property type="protein sequence ID" value="KHE92474.1"/>
    <property type="molecule type" value="Genomic_DNA"/>
</dbReference>
<accession>A0A0B0EIR9</accession>
<evidence type="ECO:0000313" key="4">
    <source>
        <dbReference type="Proteomes" id="UP000030652"/>
    </source>
</evidence>
<evidence type="ECO:0000259" key="2">
    <source>
        <dbReference type="Pfam" id="PF03787"/>
    </source>
</evidence>
<dbReference type="eggNOG" id="COG1337">
    <property type="taxonomic scope" value="Bacteria"/>
</dbReference>
<reference evidence="3 4" key="1">
    <citation type="submission" date="2014-10" db="EMBL/GenBank/DDBJ databases">
        <title>Draft genome of anammox bacterium scalindua brodae, obtained using differential coverage binning of sequence data from two enrichment reactors.</title>
        <authorList>
            <person name="Speth D.R."/>
            <person name="Russ L."/>
            <person name="Kartal B."/>
            <person name="Op den Camp H.J."/>
            <person name="Dutilh B.E."/>
            <person name="Jetten M.S."/>
        </authorList>
    </citation>
    <scope>NUCLEOTIDE SEQUENCE [LARGE SCALE GENOMIC DNA]</scope>
    <source>
        <strain evidence="3">RU1</strain>
    </source>
</reference>
<dbReference type="GO" id="GO:0051607">
    <property type="term" value="P:defense response to virus"/>
    <property type="evidence" value="ECO:0007669"/>
    <property type="project" value="UniProtKB-KW"/>
</dbReference>
<proteinExistence type="predicted"/>
<evidence type="ECO:0000313" key="3">
    <source>
        <dbReference type="EMBL" id="KHE92474.1"/>
    </source>
</evidence>
<protein>
    <submittedName>
        <fullName evidence="3">RAMP superfamily protein</fullName>
    </submittedName>
</protein>